<evidence type="ECO:0000313" key="2">
    <source>
        <dbReference type="EMBL" id="KAJ5071389.1"/>
    </source>
</evidence>
<feature type="transmembrane region" description="Helical" evidence="1">
    <location>
        <begin position="20"/>
        <end position="42"/>
    </location>
</feature>
<dbReference type="AlphaFoldDB" id="A0A9Q0LFE8"/>
<accession>A0A9Q0LFE8</accession>
<evidence type="ECO:0000313" key="3">
    <source>
        <dbReference type="Proteomes" id="UP001149090"/>
    </source>
</evidence>
<dbReference type="Proteomes" id="UP001149090">
    <property type="component" value="Unassembled WGS sequence"/>
</dbReference>
<comment type="caution">
    <text evidence="2">The sequence shown here is derived from an EMBL/GenBank/DDBJ whole genome shotgun (WGS) entry which is preliminary data.</text>
</comment>
<evidence type="ECO:0000256" key="1">
    <source>
        <dbReference type="SAM" id="Phobius"/>
    </source>
</evidence>
<organism evidence="2 3">
    <name type="scientific">Anaeramoeba ignava</name>
    <name type="common">Anaerobic marine amoeba</name>
    <dbReference type="NCBI Taxonomy" id="1746090"/>
    <lineage>
        <taxon>Eukaryota</taxon>
        <taxon>Metamonada</taxon>
        <taxon>Anaeramoebidae</taxon>
        <taxon>Anaeramoeba</taxon>
    </lineage>
</organism>
<keyword evidence="1" id="KW-0472">Membrane</keyword>
<dbReference type="EMBL" id="JAPDFW010000088">
    <property type="protein sequence ID" value="KAJ5071389.1"/>
    <property type="molecule type" value="Genomic_DNA"/>
</dbReference>
<sequence length="69" mass="7578">MISNVELCPQAKCKGVSSSSVFALTSVPFSINNLAISIWLFLQAKCKGVRREYVNASVLTPFSINTIFH</sequence>
<keyword evidence="1" id="KW-1133">Transmembrane helix</keyword>
<keyword evidence="1" id="KW-0812">Transmembrane</keyword>
<gene>
    <name evidence="2" type="ORF">M0811_10232</name>
</gene>
<proteinExistence type="predicted"/>
<reference evidence="2" key="1">
    <citation type="submission" date="2022-10" db="EMBL/GenBank/DDBJ databases">
        <title>Novel sulphate-reducing endosymbionts in the free-living metamonad Anaeramoeba.</title>
        <authorList>
            <person name="Jerlstrom-Hultqvist J."/>
            <person name="Cepicka I."/>
            <person name="Gallot-Lavallee L."/>
            <person name="Salas-Leiva D."/>
            <person name="Curtis B.A."/>
            <person name="Zahonova K."/>
            <person name="Pipaliya S."/>
            <person name="Dacks J."/>
            <person name="Roger A.J."/>
        </authorList>
    </citation>
    <scope>NUCLEOTIDE SEQUENCE</scope>
    <source>
        <strain evidence="2">BMAN</strain>
    </source>
</reference>
<protein>
    <submittedName>
        <fullName evidence="2">Uncharacterized protein</fullName>
    </submittedName>
</protein>
<name>A0A9Q0LFE8_ANAIG</name>
<keyword evidence="3" id="KW-1185">Reference proteome</keyword>